<feature type="transmembrane region" description="Helical" evidence="1">
    <location>
        <begin position="147"/>
        <end position="169"/>
    </location>
</feature>
<dbReference type="Proteomes" id="UP001501442">
    <property type="component" value="Unassembled WGS sequence"/>
</dbReference>
<comment type="caution">
    <text evidence="2">The sequence shown here is derived from an EMBL/GenBank/DDBJ whole genome shotgun (WGS) entry which is preliminary data.</text>
</comment>
<dbReference type="EMBL" id="BAABHK010000001">
    <property type="protein sequence ID" value="GAA4619809.1"/>
    <property type="molecule type" value="Genomic_DNA"/>
</dbReference>
<feature type="transmembrane region" description="Helical" evidence="1">
    <location>
        <begin position="20"/>
        <end position="41"/>
    </location>
</feature>
<feature type="transmembrane region" description="Helical" evidence="1">
    <location>
        <begin position="61"/>
        <end position="80"/>
    </location>
</feature>
<organism evidence="2 3">
    <name type="scientific">Actinoallomurus vinaceus</name>
    <dbReference type="NCBI Taxonomy" id="1080074"/>
    <lineage>
        <taxon>Bacteria</taxon>
        <taxon>Bacillati</taxon>
        <taxon>Actinomycetota</taxon>
        <taxon>Actinomycetes</taxon>
        <taxon>Streptosporangiales</taxon>
        <taxon>Thermomonosporaceae</taxon>
        <taxon>Actinoallomurus</taxon>
    </lineage>
</organism>
<evidence type="ECO:0000256" key="1">
    <source>
        <dbReference type="SAM" id="Phobius"/>
    </source>
</evidence>
<sequence length="258" mass="26382">MKRELHAEWTKLRTAPGTGWVLLAIVALTVAVSGAAGTTVSCTQAGCGHDLTKLSLFGVQLGQAVVAVLAVLTISGEYGSGMIRTTLTAMPRRVTVLAAKAGILTGLTLATGIIAVLASLLAGRLILPGHGFTRAHGYPPLSLADEPTLRAAVGSVLYLALIALLSLGIATAVRDAAAAIGTVLGLLYLLPVIVSLTPDPHWQRHLWQISPVNAGLAIQATTDLPSLPLGPWPGLGVLAAWTAAALVSGGLALRLRDA</sequence>
<feature type="transmembrane region" description="Helical" evidence="1">
    <location>
        <begin position="101"/>
        <end position="127"/>
    </location>
</feature>
<evidence type="ECO:0000313" key="3">
    <source>
        <dbReference type="Proteomes" id="UP001501442"/>
    </source>
</evidence>
<protein>
    <submittedName>
        <fullName evidence="2">ABC transporter permease subunit</fullName>
    </submittedName>
</protein>
<gene>
    <name evidence="2" type="ORF">GCM10023196_001300</name>
</gene>
<reference evidence="3" key="1">
    <citation type="journal article" date="2019" name="Int. J. Syst. Evol. Microbiol.">
        <title>The Global Catalogue of Microorganisms (GCM) 10K type strain sequencing project: providing services to taxonomists for standard genome sequencing and annotation.</title>
        <authorList>
            <consortium name="The Broad Institute Genomics Platform"/>
            <consortium name="The Broad Institute Genome Sequencing Center for Infectious Disease"/>
            <person name="Wu L."/>
            <person name="Ma J."/>
        </authorList>
    </citation>
    <scope>NUCLEOTIDE SEQUENCE [LARGE SCALE GENOMIC DNA]</scope>
    <source>
        <strain evidence="3">JCM 17939</strain>
    </source>
</reference>
<dbReference type="RefSeq" id="WP_345428210.1">
    <property type="nucleotide sequence ID" value="NZ_BAABHK010000001.1"/>
</dbReference>
<proteinExistence type="predicted"/>
<keyword evidence="1" id="KW-0472">Membrane</keyword>
<accession>A0ABP8TYT7</accession>
<keyword evidence="1" id="KW-1133">Transmembrane helix</keyword>
<evidence type="ECO:0000313" key="2">
    <source>
        <dbReference type="EMBL" id="GAA4619809.1"/>
    </source>
</evidence>
<feature type="transmembrane region" description="Helical" evidence="1">
    <location>
        <begin position="232"/>
        <end position="253"/>
    </location>
</feature>
<feature type="transmembrane region" description="Helical" evidence="1">
    <location>
        <begin position="176"/>
        <end position="197"/>
    </location>
</feature>
<keyword evidence="3" id="KW-1185">Reference proteome</keyword>
<keyword evidence="1" id="KW-0812">Transmembrane</keyword>
<name>A0ABP8TYT7_9ACTN</name>